<dbReference type="Pfam" id="PF02212">
    <property type="entry name" value="GED"/>
    <property type="match status" value="1"/>
</dbReference>
<evidence type="ECO:0000259" key="6">
    <source>
        <dbReference type="PROSITE" id="PS51718"/>
    </source>
</evidence>
<dbReference type="SUPFAM" id="SSF52540">
    <property type="entry name" value="P-loop containing nucleoside triphosphate hydrolases"/>
    <property type="match status" value="1"/>
</dbReference>
<dbReference type="GO" id="GO:0005525">
    <property type="term" value="F:GTP binding"/>
    <property type="evidence" value="ECO:0007669"/>
    <property type="project" value="InterPro"/>
</dbReference>
<evidence type="ECO:0000313" key="7">
    <source>
        <dbReference type="EMBL" id="KMS99357.1"/>
    </source>
</evidence>
<keyword evidence="2" id="KW-0342">GTP-binding</keyword>
<dbReference type="Gene3D" id="1.20.120.1240">
    <property type="entry name" value="Dynamin, middle domain"/>
    <property type="match status" value="1"/>
</dbReference>
<dbReference type="OrthoDB" id="5061070at2759"/>
<dbReference type="SMART" id="SM00302">
    <property type="entry name" value="GED"/>
    <property type="match status" value="1"/>
</dbReference>
<feature type="region of interest" description="Disordered" evidence="4">
    <location>
        <begin position="1"/>
        <end position="51"/>
    </location>
</feature>
<dbReference type="PROSITE" id="PS51388">
    <property type="entry name" value="GED"/>
    <property type="match status" value="1"/>
</dbReference>
<proteinExistence type="predicted"/>
<dbReference type="InterPro" id="IPR027417">
    <property type="entry name" value="P-loop_NTPase"/>
</dbReference>
<dbReference type="OMA" id="IRYIFQS"/>
<keyword evidence="8" id="KW-1185">Reference proteome</keyword>
<evidence type="ECO:0000256" key="3">
    <source>
        <dbReference type="ARBA" id="ARBA00023175"/>
    </source>
</evidence>
<feature type="compositionally biased region" description="Polar residues" evidence="4">
    <location>
        <begin position="1"/>
        <end position="18"/>
    </location>
</feature>
<dbReference type="GO" id="GO:0008017">
    <property type="term" value="F:microtubule binding"/>
    <property type="evidence" value="ECO:0007669"/>
    <property type="project" value="TreeGrafter"/>
</dbReference>
<feature type="compositionally biased region" description="Polar residues" evidence="4">
    <location>
        <begin position="766"/>
        <end position="786"/>
    </location>
</feature>
<dbReference type="KEGG" id="bvg:104905977"/>
<name>A0A0J8BH16_BETVV</name>
<evidence type="ECO:0000256" key="4">
    <source>
        <dbReference type="SAM" id="MobiDB-lite"/>
    </source>
</evidence>
<evidence type="ECO:0000313" key="8">
    <source>
        <dbReference type="Proteomes" id="UP000035740"/>
    </source>
</evidence>
<dbReference type="AlphaFoldDB" id="A0A0J8BH16"/>
<dbReference type="GO" id="GO:0005874">
    <property type="term" value="C:microtubule"/>
    <property type="evidence" value="ECO:0007669"/>
    <property type="project" value="TreeGrafter"/>
</dbReference>
<dbReference type="InterPro" id="IPR020850">
    <property type="entry name" value="GED_dom"/>
</dbReference>
<dbReference type="Proteomes" id="UP000035740">
    <property type="component" value="Unassembled WGS sequence"/>
</dbReference>
<feature type="compositionally biased region" description="Polar residues" evidence="4">
    <location>
        <begin position="36"/>
        <end position="51"/>
    </location>
</feature>
<evidence type="ECO:0000256" key="2">
    <source>
        <dbReference type="ARBA" id="ARBA00023134"/>
    </source>
</evidence>
<dbReference type="FunFam" id="3.40.50.300:FF:001027">
    <property type="entry name" value="dynamin-related protein 3A"/>
    <property type="match status" value="1"/>
</dbReference>
<sequence length="807" mass="90750">MGGQTRNKQQKQEPNTIATSPTTSTTTTTTTPVSAGDNQSSTTSHSHPTIGSSVIPIINKLQDILSPLGSDELSKIPLPHVAVVGSQSSGKSSVLEALVGRDFLPRGCEICTRCPLILQLERRPTAKSSDEHGGVVVDDDREWGEFLHLPHSRFYDFSRIRKEIQTETEREAGKNKGVSEKPIRLKISSPNVLNITLIDLPGITKVPVGDQPTDIEARIRKMIMDHIRQENCIILAVSPANSDLATSDALQMAKEADPKGNRTIGVITKLDIMDKGTNACNFLLGKVIPLHLGYIGVVNRSQADINKNKSIGEALSFEEQFFHDHPEYHNIQDRCGIPQLAKKLNEILEQHIRETLPALKSQLNSYFQAIEEEMRTYGDAMESKEKKGAIILDMLRSYNEAFCSLIDGKNCEMSTEELTGGARIRYIFQSIFVKALEEVDPCEDLSDDDIRIAIENSMGPRNKLFVPEVPFEVLIRRQIERLLYPSLQCLQFACSELVKMSRSCESRELQRFPGLRKHLDTVILNFLDDAKKPVANRIKDTIAMEADVINTSHPDFVGGHRAIKLAKQRIHSPKGVVDVYQLPSPDRKGQKYQAWFSTNLGGQHLAEDDRSTSAAKLWGMPIKFWSRSSSNGAPVGMYAGETSNHMFQTSSLIQLKEPSATIRPTEAPTEDEQTQVLVTKTLLKSYFDIVRKKVEDDVPKAIMHFVVHHLKRGLHSTFIRAIYREELFEELLQENSEFMEKRERTSEMYRVLQKAVQTLDEFESNIPASNPASYRSQPQQTSSNKLSGVPLSRSYRSRRVNYTFDMM</sequence>
<dbReference type="InterPro" id="IPR000375">
    <property type="entry name" value="Dynamin_stalk"/>
</dbReference>
<accession>A0A0J8BH16</accession>
<gene>
    <name evidence="7" type="ORF">BVRB_2g044820</name>
</gene>
<dbReference type="SMART" id="SM00053">
    <property type="entry name" value="DYNc"/>
    <property type="match status" value="1"/>
</dbReference>
<evidence type="ECO:0000256" key="1">
    <source>
        <dbReference type="ARBA" id="ARBA00022741"/>
    </source>
</evidence>
<dbReference type="GO" id="GO:0005737">
    <property type="term" value="C:cytoplasm"/>
    <property type="evidence" value="ECO:0007669"/>
    <property type="project" value="TreeGrafter"/>
</dbReference>
<dbReference type="Pfam" id="PF01031">
    <property type="entry name" value="Dynamin_M"/>
    <property type="match status" value="1"/>
</dbReference>
<dbReference type="InterPro" id="IPR030381">
    <property type="entry name" value="G_DYNAMIN_dom"/>
</dbReference>
<dbReference type="InterPro" id="IPR001401">
    <property type="entry name" value="Dynamin_GTPase"/>
</dbReference>
<feature type="domain" description="Dynamin-type G" evidence="6">
    <location>
        <begin position="75"/>
        <end position="357"/>
    </location>
</feature>
<dbReference type="InterPro" id="IPR045063">
    <property type="entry name" value="Dynamin_N"/>
</dbReference>
<feature type="region of interest" description="Disordered" evidence="4">
    <location>
        <begin position="766"/>
        <end position="790"/>
    </location>
</feature>
<feature type="compositionally biased region" description="Low complexity" evidence="4">
    <location>
        <begin position="19"/>
        <end position="32"/>
    </location>
</feature>
<protein>
    <submittedName>
        <fullName evidence="7">Uncharacterized protein</fullName>
    </submittedName>
</protein>
<dbReference type="InterPro" id="IPR022812">
    <property type="entry name" value="Dynamin"/>
</dbReference>
<dbReference type="PANTHER" id="PTHR11566:SF84">
    <property type="entry name" value="DYNAMIN-RELATED PROTEIN 3A-LIKE"/>
    <property type="match status" value="1"/>
</dbReference>
<organism evidence="7 8">
    <name type="scientific">Beta vulgaris subsp. vulgaris</name>
    <name type="common">Beet</name>
    <dbReference type="NCBI Taxonomy" id="3555"/>
    <lineage>
        <taxon>Eukaryota</taxon>
        <taxon>Viridiplantae</taxon>
        <taxon>Streptophyta</taxon>
        <taxon>Embryophyta</taxon>
        <taxon>Tracheophyta</taxon>
        <taxon>Spermatophyta</taxon>
        <taxon>Magnoliopsida</taxon>
        <taxon>eudicotyledons</taxon>
        <taxon>Gunneridae</taxon>
        <taxon>Pentapetalae</taxon>
        <taxon>Caryophyllales</taxon>
        <taxon>Chenopodiaceae</taxon>
        <taxon>Betoideae</taxon>
        <taxon>Beta</taxon>
    </lineage>
</organism>
<evidence type="ECO:0000259" key="5">
    <source>
        <dbReference type="PROSITE" id="PS51388"/>
    </source>
</evidence>
<dbReference type="GO" id="GO:0003924">
    <property type="term" value="F:GTPase activity"/>
    <property type="evidence" value="ECO:0007669"/>
    <property type="project" value="InterPro"/>
</dbReference>
<dbReference type="Pfam" id="PF00350">
    <property type="entry name" value="Dynamin_N"/>
    <property type="match status" value="1"/>
</dbReference>
<dbReference type="PROSITE" id="PS51718">
    <property type="entry name" value="G_DYNAMIN_2"/>
    <property type="match status" value="1"/>
</dbReference>
<feature type="domain" description="GED" evidence="5">
    <location>
        <begin position="676"/>
        <end position="767"/>
    </location>
</feature>
<dbReference type="CDD" id="cd08771">
    <property type="entry name" value="DLP_1"/>
    <property type="match status" value="1"/>
</dbReference>
<keyword evidence="3" id="KW-0505">Motor protein</keyword>
<dbReference type="EMBL" id="KQ090219">
    <property type="protein sequence ID" value="KMS99357.1"/>
    <property type="molecule type" value="Genomic_DNA"/>
</dbReference>
<dbReference type="PRINTS" id="PR00195">
    <property type="entry name" value="DYNAMIN"/>
</dbReference>
<dbReference type="Gramene" id="KMS99357">
    <property type="protein sequence ID" value="KMS99357"/>
    <property type="gene ID" value="BVRB_2g044820"/>
</dbReference>
<dbReference type="InterPro" id="IPR003130">
    <property type="entry name" value="GED"/>
</dbReference>
<dbReference type="eggNOG" id="KOG0446">
    <property type="taxonomic scope" value="Eukaryota"/>
</dbReference>
<reference evidence="7 8" key="1">
    <citation type="journal article" date="2014" name="Nature">
        <title>The genome of the recently domesticated crop plant sugar beet (Beta vulgaris).</title>
        <authorList>
            <person name="Dohm J.C."/>
            <person name="Minoche A.E."/>
            <person name="Holtgrawe D."/>
            <person name="Capella-Gutierrez S."/>
            <person name="Zakrzewski F."/>
            <person name="Tafer H."/>
            <person name="Rupp O."/>
            <person name="Sorensen T.R."/>
            <person name="Stracke R."/>
            <person name="Reinhardt R."/>
            <person name="Goesmann A."/>
            <person name="Kraft T."/>
            <person name="Schulz B."/>
            <person name="Stadler P.F."/>
            <person name="Schmidt T."/>
            <person name="Gabaldon T."/>
            <person name="Lehrach H."/>
            <person name="Weisshaar B."/>
            <person name="Himmelbauer H."/>
        </authorList>
    </citation>
    <scope>NUCLEOTIDE SEQUENCE [LARGE SCALE GENOMIC DNA]</scope>
    <source>
        <tissue evidence="7">Taproot</tissue>
    </source>
</reference>
<dbReference type="GO" id="GO:0016020">
    <property type="term" value="C:membrane"/>
    <property type="evidence" value="ECO:0007669"/>
    <property type="project" value="TreeGrafter"/>
</dbReference>
<keyword evidence="1" id="KW-0547">Nucleotide-binding</keyword>
<dbReference type="Gene3D" id="3.40.50.300">
    <property type="entry name" value="P-loop containing nucleotide triphosphate hydrolases"/>
    <property type="match status" value="1"/>
</dbReference>
<dbReference type="PANTHER" id="PTHR11566">
    <property type="entry name" value="DYNAMIN"/>
    <property type="match status" value="1"/>
</dbReference>